<evidence type="ECO:0000313" key="3">
    <source>
        <dbReference type="EMBL" id="PTG27685.1"/>
    </source>
</evidence>
<dbReference type="EMBL" id="PZAO01000007">
    <property type="protein sequence ID" value="PTG70333.1"/>
    <property type="molecule type" value="Genomic_DNA"/>
</dbReference>
<reference evidence="2" key="2">
    <citation type="submission" date="2018-03" db="EMBL/GenBank/DDBJ databases">
        <authorList>
            <person name="Naushad S."/>
        </authorList>
    </citation>
    <scope>NUCLEOTIDE SEQUENCE</scope>
    <source>
        <strain evidence="3">SNUC 105</strain>
        <strain evidence="4">SNUC 1363</strain>
        <strain evidence="2">SNUC 505</strain>
    </source>
</reference>
<dbReference type="EMBL" id="PZCM01000005">
    <property type="protein sequence ID" value="PTG27685.1"/>
    <property type="molecule type" value="Genomic_DNA"/>
</dbReference>
<gene>
    <name evidence="3" type="ORF">BU638_06175</name>
    <name evidence="2" type="ORF">BU653_00830</name>
    <name evidence="4" type="ORF">BU676_03925</name>
</gene>
<dbReference type="AlphaFoldDB" id="A0AAE5T135"/>
<dbReference type="Proteomes" id="UP000242144">
    <property type="component" value="Unassembled WGS sequence"/>
</dbReference>
<dbReference type="Proteomes" id="UP000242008">
    <property type="component" value="Unassembled WGS sequence"/>
</dbReference>
<dbReference type="NCBIfam" id="TIGR01053">
    <property type="entry name" value="LSD1"/>
    <property type="match status" value="1"/>
</dbReference>
<evidence type="ECO:0000313" key="6">
    <source>
        <dbReference type="Proteomes" id="UP000242144"/>
    </source>
</evidence>
<dbReference type="Proteomes" id="UP000242704">
    <property type="component" value="Unassembled WGS sequence"/>
</dbReference>
<feature type="domain" description="Zinc finger LSD1-type" evidence="1">
    <location>
        <begin position="4"/>
        <end position="15"/>
    </location>
</feature>
<name>A0AAE5T135_STACR</name>
<sequence>MKLRGARNIKCSICNWIKSHQEME</sequence>
<evidence type="ECO:0000313" key="5">
    <source>
        <dbReference type="Proteomes" id="UP000242008"/>
    </source>
</evidence>
<dbReference type="Pfam" id="PF06943">
    <property type="entry name" value="zf-LSD1"/>
    <property type="match status" value="1"/>
</dbReference>
<organism evidence="2 7">
    <name type="scientific">Staphylococcus chromogenes</name>
    <name type="common">Staphylococcus hyicus subsp. chromogenes</name>
    <dbReference type="NCBI Taxonomy" id="46126"/>
    <lineage>
        <taxon>Bacteria</taxon>
        <taxon>Bacillati</taxon>
        <taxon>Bacillota</taxon>
        <taxon>Bacilli</taxon>
        <taxon>Bacillales</taxon>
        <taxon>Staphylococcaceae</taxon>
        <taxon>Staphylococcus</taxon>
    </lineage>
</organism>
<keyword evidence="5" id="KW-1185">Reference proteome</keyword>
<accession>A0AAE5T135</accession>
<reference evidence="5 6" key="1">
    <citation type="journal article" date="2016" name="Front. Microbiol.">
        <title>Comprehensive Phylogenetic Analysis of Bovine Non-aureus Staphylococci Species Based on Whole-Genome Sequencing.</title>
        <authorList>
            <person name="Naushad S."/>
            <person name="Barkema H.W."/>
            <person name="Luby C."/>
            <person name="Condas L.A."/>
            <person name="Nobrega D.B."/>
            <person name="Carson D.A."/>
            <person name="De Buck J."/>
        </authorList>
    </citation>
    <scope>NUCLEOTIDE SEQUENCE [LARGE SCALE GENOMIC DNA]</scope>
    <source>
        <strain evidence="3 6">SNUC 105</strain>
        <strain evidence="4 5">SNUC 1363</strain>
        <strain evidence="2 7">SNUC 505</strain>
    </source>
</reference>
<comment type="caution">
    <text evidence="2">The sequence shown here is derived from an EMBL/GenBank/DDBJ whole genome shotgun (WGS) entry which is preliminary data.</text>
</comment>
<evidence type="ECO:0000259" key="1">
    <source>
        <dbReference type="Pfam" id="PF06943"/>
    </source>
</evidence>
<evidence type="ECO:0000313" key="2">
    <source>
        <dbReference type="EMBL" id="PTG17141.1"/>
    </source>
</evidence>
<dbReference type="InterPro" id="IPR005735">
    <property type="entry name" value="Znf_LSD1"/>
</dbReference>
<evidence type="ECO:0000313" key="7">
    <source>
        <dbReference type="Proteomes" id="UP000242704"/>
    </source>
</evidence>
<proteinExistence type="predicted"/>
<protein>
    <recommendedName>
        <fullName evidence="1">Zinc finger LSD1-type domain-containing protein</fullName>
    </recommendedName>
</protein>
<evidence type="ECO:0000313" key="4">
    <source>
        <dbReference type="EMBL" id="PTG70333.1"/>
    </source>
</evidence>
<dbReference type="EMBL" id="PZBZ01000002">
    <property type="protein sequence ID" value="PTG17141.1"/>
    <property type="molecule type" value="Genomic_DNA"/>
</dbReference>